<keyword evidence="3" id="KW-0808">Transferase</keyword>
<dbReference type="Pfam" id="PF00588">
    <property type="entry name" value="SpoU_methylase"/>
    <property type="match status" value="1"/>
</dbReference>
<dbReference type="GO" id="GO:0008173">
    <property type="term" value="F:RNA methyltransferase activity"/>
    <property type="evidence" value="ECO:0007669"/>
    <property type="project" value="InterPro"/>
</dbReference>
<feature type="region of interest" description="Disordered" evidence="5">
    <location>
        <begin position="502"/>
        <end position="521"/>
    </location>
</feature>
<comment type="similarity">
    <text evidence="1">Belongs to the mTERF family.</text>
</comment>
<feature type="signal peptide" evidence="6">
    <location>
        <begin position="1"/>
        <end position="23"/>
    </location>
</feature>
<dbReference type="InterPro" id="IPR029028">
    <property type="entry name" value="Alpha/beta_knot_MTases"/>
</dbReference>
<dbReference type="InterPro" id="IPR038538">
    <property type="entry name" value="MTERF_sf"/>
</dbReference>
<evidence type="ECO:0000259" key="7">
    <source>
        <dbReference type="Pfam" id="PF00588"/>
    </source>
</evidence>
<evidence type="ECO:0000256" key="3">
    <source>
        <dbReference type="ARBA" id="ARBA00022679"/>
    </source>
</evidence>
<dbReference type="GO" id="GO:0032259">
    <property type="term" value="P:methylation"/>
    <property type="evidence" value="ECO:0007669"/>
    <property type="project" value="UniProtKB-KW"/>
</dbReference>
<feature type="chain" id="PRO_5030733944" description="tRNA/rRNA methyltransferase SpoU type domain-containing protein" evidence="6">
    <location>
        <begin position="24"/>
        <end position="564"/>
    </location>
</feature>
<dbReference type="InterPro" id="IPR003690">
    <property type="entry name" value="MTERF"/>
</dbReference>
<evidence type="ECO:0000256" key="6">
    <source>
        <dbReference type="SAM" id="SignalP"/>
    </source>
</evidence>
<feature type="domain" description="tRNA/rRNA methyltransferase SpoU type" evidence="7">
    <location>
        <begin position="362"/>
        <end position="503"/>
    </location>
</feature>
<dbReference type="AlphaFoldDB" id="A0A7S4QBN6"/>
<dbReference type="SMART" id="SM00733">
    <property type="entry name" value="Mterf"/>
    <property type="match status" value="2"/>
</dbReference>
<proteinExistence type="inferred from homology"/>
<evidence type="ECO:0000256" key="1">
    <source>
        <dbReference type="ARBA" id="ARBA00007692"/>
    </source>
</evidence>
<evidence type="ECO:0000256" key="2">
    <source>
        <dbReference type="ARBA" id="ARBA00022603"/>
    </source>
</evidence>
<evidence type="ECO:0000313" key="8">
    <source>
        <dbReference type="EMBL" id="CAE4578565.1"/>
    </source>
</evidence>
<dbReference type="GO" id="GO:0006396">
    <property type="term" value="P:RNA processing"/>
    <property type="evidence" value="ECO:0007669"/>
    <property type="project" value="InterPro"/>
</dbReference>
<protein>
    <recommendedName>
        <fullName evidence="7">tRNA/rRNA methyltransferase SpoU type domain-containing protein</fullName>
    </recommendedName>
</protein>
<reference evidence="8" key="1">
    <citation type="submission" date="2021-01" db="EMBL/GenBank/DDBJ databases">
        <authorList>
            <person name="Corre E."/>
            <person name="Pelletier E."/>
            <person name="Niang G."/>
            <person name="Scheremetjew M."/>
            <person name="Finn R."/>
            <person name="Kale V."/>
            <person name="Holt S."/>
            <person name="Cochrane G."/>
            <person name="Meng A."/>
            <person name="Brown T."/>
            <person name="Cohen L."/>
        </authorList>
    </citation>
    <scope>NUCLEOTIDE SEQUENCE</scope>
    <source>
        <strain evidence="8">GSO104</strain>
    </source>
</reference>
<dbReference type="PANTHER" id="PTHR43191:SF7">
    <property type="entry name" value="OBP33PEP LIKE PROTEIN"/>
    <property type="match status" value="1"/>
</dbReference>
<dbReference type="GO" id="GO:0003723">
    <property type="term" value="F:RNA binding"/>
    <property type="evidence" value="ECO:0007669"/>
    <property type="project" value="InterPro"/>
</dbReference>
<sequence>MIVINLWRTILLMLICCYTTSSTTRVDAFVVTIIISNRRRIPTISHIAFTIINNNSHYNGSVGIRNSLLQIHAHSKEDGDRGHKEGETAITNAATTTASTVTGTSTIEELIQSKLDNCLTRDQISSVLQHQPKAMNLNNSILSSQEEITAKRIGVAAAVFDWFLTAATVTQSSGFKMSQVAKIVTGHPPILTYDIETNLVPTVDFYNDALLQLLRRQGTQHETQKTPMSCSDYSDSSSDGGINIVVDPQTVAFLCENPKLLEFNAKKRLKPRFEAYEKTMKAIAQQSQQQDGTYNYDQGDSDEIIPAEETLKTIATKTDSRFEEWLQSLLQPLSEEDETEDETIGSFKYNGIRHQNHLASSYVILSNLQSGMNIGNILRSASIFGCTECIVVGQKRHRLTGDHGSRFDLPRRHFFTHQEAKSYLKANAIENEEEVVKIYGVEIMENASPLMKYDAETGVMTFPFGDRCRSTGAAFVMGNEGLGLSEKQKEICDDFIFIPQTRGGASSSSSPTSRDEQGNGRGSASLNVSCAAAIILQAYSVWANYPVASIEGEKFVASQSSRSR</sequence>
<accession>A0A7S4QBN6</accession>
<keyword evidence="2" id="KW-0489">Methyltransferase</keyword>
<dbReference type="Gene3D" id="1.25.70.10">
    <property type="entry name" value="Transcription termination factor 3, mitochondrial"/>
    <property type="match status" value="1"/>
</dbReference>
<keyword evidence="6" id="KW-0732">Signal</keyword>
<gene>
    <name evidence="8" type="ORF">DBRI00130_LOCUS401</name>
</gene>
<dbReference type="InterPro" id="IPR001537">
    <property type="entry name" value="SpoU_MeTrfase"/>
</dbReference>
<name>A0A7S4QBN6_9STRA</name>
<dbReference type="PANTHER" id="PTHR43191">
    <property type="entry name" value="RRNA METHYLTRANSFERASE 3"/>
    <property type="match status" value="1"/>
</dbReference>
<evidence type="ECO:0000256" key="5">
    <source>
        <dbReference type="SAM" id="MobiDB-lite"/>
    </source>
</evidence>
<keyword evidence="4" id="KW-0809">Transit peptide</keyword>
<evidence type="ECO:0000256" key="4">
    <source>
        <dbReference type="ARBA" id="ARBA00022946"/>
    </source>
</evidence>
<dbReference type="InterPro" id="IPR051259">
    <property type="entry name" value="rRNA_Methyltransferase"/>
</dbReference>
<organism evidence="8">
    <name type="scientific">Ditylum brightwellii</name>
    <dbReference type="NCBI Taxonomy" id="49249"/>
    <lineage>
        <taxon>Eukaryota</taxon>
        <taxon>Sar</taxon>
        <taxon>Stramenopiles</taxon>
        <taxon>Ochrophyta</taxon>
        <taxon>Bacillariophyta</taxon>
        <taxon>Mediophyceae</taxon>
        <taxon>Lithodesmiophycidae</taxon>
        <taxon>Lithodesmiales</taxon>
        <taxon>Lithodesmiaceae</taxon>
        <taxon>Ditylum</taxon>
    </lineage>
</organism>
<dbReference type="Gene3D" id="3.40.1280.10">
    <property type="match status" value="1"/>
</dbReference>
<dbReference type="SUPFAM" id="SSF75217">
    <property type="entry name" value="alpha/beta knot"/>
    <property type="match status" value="1"/>
</dbReference>
<dbReference type="InterPro" id="IPR029026">
    <property type="entry name" value="tRNA_m1G_MTases_N"/>
</dbReference>
<dbReference type="EMBL" id="HBNS01000503">
    <property type="protein sequence ID" value="CAE4578565.1"/>
    <property type="molecule type" value="Transcribed_RNA"/>
</dbReference>